<name>E3M9R6_CAERE</name>
<organism evidence="3">
    <name type="scientific">Caenorhabditis remanei</name>
    <name type="common">Caenorhabditis vulgaris</name>
    <dbReference type="NCBI Taxonomy" id="31234"/>
    <lineage>
        <taxon>Eukaryota</taxon>
        <taxon>Metazoa</taxon>
        <taxon>Ecdysozoa</taxon>
        <taxon>Nematoda</taxon>
        <taxon>Chromadorea</taxon>
        <taxon>Rhabditida</taxon>
        <taxon>Rhabditina</taxon>
        <taxon>Rhabditomorpha</taxon>
        <taxon>Rhabditoidea</taxon>
        <taxon>Rhabditidae</taxon>
        <taxon>Peloderinae</taxon>
        <taxon>Caenorhabditis</taxon>
    </lineage>
</organism>
<proteinExistence type="predicted"/>
<gene>
    <name evidence="2" type="ORF">CRE_14721</name>
</gene>
<dbReference type="EMBL" id="DS268430">
    <property type="protein sequence ID" value="EFO96334.1"/>
    <property type="molecule type" value="Genomic_DNA"/>
</dbReference>
<evidence type="ECO:0000313" key="3">
    <source>
        <dbReference type="Proteomes" id="UP000008281"/>
    </source>
</evidence>
<evidence type="ECO:0000256" key="1">
    <source>
        <dbReference type="SAM" id="MobiDB-lite"/>
    </source>
</evidence>
<protein>
    <submittedName>
        <fullName evidence="2">Uncharacterized protein</fullName>
    </submittedName>
</protein>
<reference evidence="2" key="1">
    <citation type="submission" date="2007-07" db="EMBL/GenBank/DDBJ databases">
        <title>PCAP assembly of the Caenorhabditis remanei genome.</title>
        <authorList>
            <consortium name="The Caenorhabditis remanei Sequencing Consortium"/>
            <person name="Wilson R.K."/>
        </authorList>
    </citation>
    <scope>NUCLEOTIDE SEQUENCE [LARGE SCALE GENOMIC DNA]</scope>
    <source>
        <strain evidence="2">PB4641</strain>
    </source>
</reference>
<keyword evidence="3" id="KW-1185">Reference proteome</keyword>
<feature type="compositionally biased region" description="Basic and acidic residues" evidence="1">
    <location>
        <begin position="10"/>
        <end position="23"/>
    </location>
</feature>
<evidence type="ECO:0000313" key="2">
    <source>
        <dbReference type="EMBL" id="EFO96334.1"/>
    </source>
</evidence>
<dbReference type="AlphaFoldDB" id="E3M9R6"/>
<sequence>MRNGRVQQTVDKKAMDRDESKDDQFDRRKLKTLESRYFIALNFDFPHHSYLCRNRIDSSIRGCSSL</sequence>
<accession>E3M9R6</accession>
<dbReference type="Proteomes" id="UP000008281">
    <property type="component" value="Unassembled WGS sequence"/>
</dbReference>
<feature type="region of interest" description="Disordered" evidence="1">
    <location>
        <begin position="1"/>
        <end position="23"/>
    </location>
</feature>
<dbReference type="InParanoid" id="E3M9R6"/>
<dbReference type="HOGENOM" id="CLU_2833639_0_0_1"/>